<evidence type="ECO:0000313" key="7">
    <source>
        <dbReference type="Proteomes" id="UP000622475"/>
    </source>
</evidence>
<evidence type="ECO:0000313" key="6">
    <source>
        <dbReference type="EMBL" id="MBE9660640.1"/>
    </source>
</evidence>
<dbReference type="InterPro" id="IPR036249">
    <property type="entry name" value="Thioredoxin-like_sf"/>
</dbReference>
<comment type="subcellular location">
    <subcellularLocation>
        <location evidence="1">Cell envelope</location>
    </subcellularLocation>
</comment>
<evidence type="ECO:0000259" key="5">
    <source>
        <dbReference type="PROSITE" id="PS51352"/>
    </source>
</evidence>
<dbReference type="GO" id="GO:0016209">
    <property type="term" value="F:antioxidant activity"/>
    <property type="evidence" value="ECO:0007669"/>
    <property type="project" value="InterPro"/>
</dbReference>
<keyword evidence="3" id="KW-1015">Disulfide bond</keyword>
<name>A0A929KUF8_9SPHI</name>
<sequence>MKPYIYLTLFCLPFAAKAQKLNIPNGHTFEIATHNKQGGTFKDDQKFTYAFKSLGKDKAGNNILEAKLVNISIYDFYAKKTLLNTDSIKNTGFYTTAVIGPLAMLNKPFTVTMSPKGEVVSITGAKEALQAGLKAWDVEDDITKQQLANQESGLRQTIADMFYTGSSDAKTATPKRGPEAKTTDAPFKQISTTANTVTMQSTIKNDSTKFVKRYVLDAKTGLVQSALKKQDTKYKVGPEANVKGNVMDIQVENTQTLSAPKVRRPIDTAWMNMAVRMSSWSNSLKKGTAPDSAKIYKMAKNMDQRLANDPYYVKAVLSAVQSIRGNHGYKVYDSLLVNTPDKFIEGDRIHLHNKLSSALEKKGPQYAYQTTLHASKTEAFESWVDHSFSQGFTDWDAEDIDDRVAYDRRKKDHYELLRLGMATKDPKYTEVIRPLSLWATAKKQSNDAALLSRTADEFAKMTDKEILAGNGSRYALLVYQLLAKTTDTAKSNAYLANTIARLQRYADDTTNTRRYADQNMLAGAYYLKYLAQEKAGDASAVKSLAIAAKYSPRSPKEKAYTSFYDRVFLKTKESYRELFIEKLLKSGNEDEALAMFAEHVNAMPENIEETKKLYTQKFPDRDFKKFFTDKIMTQWAIAPDFAMKGWDGKPYALADHKGKWLVLDFWGTWCGPCREELPVVNKFSTEVAEGKYPNVDFLSISCYDTDKKVKDFLEENKYSLPVAMSDGKVQGNYKISGYPSKIIISPEGKMIKVDFGKDWRGVIKSFSAM</sequence>
<dbReference type="RefSeq" id="WP_194109835.1">
    <property type="nucleotide sequence ID" value="NZ_JADFFL010000001.1"/>
</dbReference>
<reference evidence="6" key="1">
    <citation type="submission" date="2020-10" db="EMBL/GenBank/DDBJ databases">
        <title>Mucilaginibacter mali sp. nov., isolated from rhizosphere soil of apple orchard.</title>
        <authorList>
            <person name="Lee J.-S."/>
            <person name="Kim H.S."/>
            <person name="Kim J.-S."/>
        </authorList>
    </citation>
    <scope>NUCLEOTIDE SEQUENCE</scope>
    <source>
        <strain evidence="6">KCTC 22746</strain>
    </source>
</reference>
<proteinExistence type="predicted"/>
<dbReference type="PROSITE" id="PS51352">
    <property type="entry name" value="THIOREDOXIN_2"/>
    <property type="match status" value="1"/>
</dbReference>
<dbReference type="Pfam" id="PF00578">
    <property type="entry name" value="AhpC-TSA"/>
    <property type="match status" value="1"/>
</dbReference>
<evidence type="ECO:0000256" key="4">
    <source>
        <dbReference type="ARBA" id="ARBA00023284"/>
    </source>
</evidence>
<evidence type="ECO:0000256" key="3">
    <source>
        <dbReference type="ARBA" id="ARBA00023157"/>
    </source>
</evidence>
<keyword evidence="2" id="KW-0201">Cytochrome c-type biogenesis</keyword>
<dbReference type="AlphaFoldDB" id="A0A929KUF8"/>
<keyword evidence="7" id="KW-1185">Reference proteome</keyword>
<dbReference type="SUPFAM" id="SSF52833">
    <property type="entry name" value="Thioredoxin-like"/>
    <property type="match status" value="1"/>
</dbReference>
<dbReference type="PANTHER" id="PTHR42852:SF6">
    <property type="entry name" value="THIOL:DISULFIDE INTERCHANGE PROTEIN DSBE"/>
    <property type="match status" value="1"/>
</dbReference>
<keyword evidence="4" id="KW-0676">Redox-active center</keyword>
<dbReference type="GO" id="GO:0016491">
    <property type="term" value="F:oxidoreductase activity"/>
    <property type="evidence" value="ECO:0007669"/>
    <property type="project" value="InterPro"/>
</dbReference>
<dbReference type="InterPro" id="IPR000866">
    <property type="entry name" value="AhpC/TSA"/>
</dbReference>
<dbReference type="GO" id="GO:0017004">
    <property type="term" value="P:cytochrome complex assembly"/>
    <property type="evidence" value="ECO:0007669"/>
    <property type="project" value="UniProtKB-KW"/>
</dbReference>
<comment type="caution">
    <text evidence="6">The sequence shown here is derived from an EMBL/GenBank/DDBJ whole genome shotgun (WGS) entry which is preliminary data.</text>
</comment>
<evidence type="ECO:0000256" key="1">
    <source>
        <dbReference type="ARBA" id="ARBA00004196"/>
    </source>
</evidence>
<dbReference type="PANTHER" id="PTHR42852">
    <property type="entry name" value="THIOL:DISULFIDE INTERCHANGE PROTEIN DSBE"/>
    <property type="match status" value="1"/>
</dbReference>
<dbReference type="EMBL" id="JADFFL010000001">
    <property type="protein sequence ID" value="MBE9660640.1"/>
    <property type="molecule type" value="Genomic_DNA"/>
</dbReference>
<dbReference type="InterPro" id="IPR050553">
    <property type="entry name" value="Thioredoxin_ResA/DsbE_sf"/>
</dbReference>
<gene>
    <name evidence="6" type="ORF">IRJ16_01985</name>
</gene>
<dbReference type="Proteomes" id="UP000622475">
    <property type="component" value="Unassembled WGS sequence"/>
</dbReference>
<dbReference type="PROSITE" id="PS00194">
    <property type="entry name" value="THIOREDOXIN_1"/>
    <property type="match status" value="1"/>
</dbReference>
<dbReference type="InterPro" id="IPR013766">
    <property type="entry name" value="Thioredoxin_domain"/>
</dbReference>
<protein>
    <submittedName>
        <fullName evidence="6">TlpA family protein disulfide reductase</fullName>
    </submittedName>
</protein>
<accession>A0A929KUF8</accession>
<dbReference type="CDD" id="cd02966">
    <property type="entry name" value="TlpA_like_family"/>
    <property type="match status" value="1"/>
</dbReference>
<dbReference type="InterPro" id="IPR017937">
    <property type="entry name" value="Thioredoxin_CS"/>
</dbReference>
<evidence type="ECO:0000256" key="2">
    <source>
        <dbReference type="ARBA" id="ARBA00022748"/>
    </source>
</evidence>
<feature type="domain" description="Thioredoxin" evidence="5">
    <location>
        <begin position="632"/>
        <end position="769"/>
    </location>
</feature>
<dbReference type="Gene3D" id="3.40.30.10">
    <property type="entry name" value="Glutaredoxin"/>
    <property type="match status" value="1"/>
</dbReference>
<organism evidence="6 7">
    <name type="scientific">Mucilaginibacter myungsuensis</name>
    <dbReference type="NCBI Taxonomy" id="649104"/>
    <lineage>
        <taxon>Bacteria</taxon>
        <taxon>Pseudomonadati</taxon>
        <taxon>Bacteroidota</taxon>
        <taxon>Sphingobacteriia</taxon>
        <taxon>Sphingobacteriales</taxon>
        <taxon>Sphingobacteriaceae</taxon>
        <taxon>Mucilaginibacter</taxon>
    </lineage>
</organism>
<dbReference type="GO" id="GO:0030313">
    <property type="term" value="C:cell envelope"/>
    <property type="evidence" value="ECO:0007669"/>
    <property type="project" value="UniProtKB-SubCell"/>
</dbReference>